<evidence type="ECO:0000256" key="6">
    <source>
        <dbReference type="ARBA" id="ARBA00047400"/>
    </source>
</evidence>
<comment type="caution">
    <text evidence="7">The sequence shown here is derived from an EMBL/GenBank/DDBJ whole genome shotgun (WGS) entry which is preliminary data.</text>
</comment>
<name>A0A1W9ZQ39_MYCAI</name>
<keyword evidence="3" id="KW-0964">Secreted</keyword>
<dbReference type="Gene3D" id="3.40.50.720">
    <property type="entry name" value="NAD(P)-binding Rossmann-like Domain"/>
    <property type="match status" value="1"/>
</dbReference>
<dbReference type="PANTHER" id="PTHR42879:SF6">
    <property type="entry name" value="NADPH-DEPENDENT REDUCTASE BACG"/>
    <property type="match status" value="1"/>
</dbReference>
<dbReference type="AlphaFoldDB" id="A0A1W9ZQ39"/>
<proteinExistence type="inferred from homology"/>
<evidence type="ECO:0000256" key="1">
    <source>
        <dbReference type="ARBA" id="ARBA00004191"/>
    </source>
</evidence>
<keyword evidence="3" id="KW-0134">Cell wall</keyword>
<gene>
    <name evidence="7" type="ORF">BST14_04075</name>
</gene>
<comment type="subcellular location">
    <subcellularLocation>
        <location evidence="1">Secreted</location>
        <location evidence="1">Cell wall</location>
    </subcellularLocation>
</comment>
<dbReference type="EMBL" id="MVHG01000005">
    <property type="protein sequence ID" value="ORA19911.1"/>
    <property type="molecule type" value="Genomic_DNA"/>
</dbReference>
<keyword evidence="4" id="KW-0560">Oxidoreductase</keyword>
<evidence type="ECO:0000256" key="2">
    <source>
        <dbReference type="ARBA" id="ARBA00006484"/>
    </source>
</evidence>
<evidence type="ECO:0000256" key="3">
    <source>
        <dbReference type="ARBA" id="ARBA00022512"/>
    </source>
</evidence>
<dbReference type="PRINTS" id="PR00081">
    <property type="entry name" value="GDHRDH"/>
</dbReference>
<dbReference type="PANTHER" id="PTHR42879">
    <property type="entry name" value="3-OXOACYL-(ACYL-CARRIER-PROTEIN) REDUCTASE"/>
    <property type="match status" value="1"/>
</dbReference>
<accession>A0A1W9ZQ39</accession>
<evidence type="ECO:0000256" key="4">
    <source>
        <dbReference type="ARBA" id="ARBA00023002"/>
    </source>
</evidence>
<reference evidence="7 8" key="1">
    <citation type="submission" date="2016-12" db="EMBL/GenBank/DDBJ databases">
        <title>The new phylogeny of genus Mycobacterium.</title>
        <authorList>
            <person name="Tortoli E."/>
            <person name="Trovato A."/>
            <person name="Cirillo D.M."/>
        </authorList>
    </citation>
    <scope>NUCLEOTIDE SEQUENCE [LARGE SCALE GENOMIC DNA]</scope>
    <source>
        <strain evidence="7 8">DSM 45069</strain>
    </source>
</reference>
<organism evidence="7 8">
    <name type="scientific">Mycobacterium arosiense ATCC BAA-1401 = DSM 45069</name>
    <dbReference type="NCBI Taxonomy" id="1265311"/>
    <lineage>
        <taxon>Bacteria</taxon>
        <taxon>Bacillati</taxon>
        <taxon>Actinomycetota</taxon>
        <taxon>Actinomycetes</taxon>
        <taxon>Mycobacteriales</taxon>
        <taxon>Mycobacteriaceae</taxon>
        <taxon>Mycobacterium</taxon>
        <taxon>Mycobacterium avium complex (MAC)</taxon>
    </lineage>
</organism>
<dbReference type="RefSeq" id="WP_083063294.1">
    <property type="nucleotide sequence ID" value="NZ_MVHG01000005.1"/>
</dbReference>
<dbReference type="Pfam" id="PF13561">
    <property type="entry name" value="adh_short_C2"/>
    <property type="match status" value="1"/>
</dbReference>
<comment type="catalytic activity">
    <reaction evidence="6">
        <text>a (3R)-hydroxyacyl-[ACP] + NADP(+) = a 3-oxoacyl-[ACP] + NADPH + H(+)</text>
        <dbReference type="Rhea" id="RHEA:17397"/>
        <dbReference type="Rhea" id="RHEA-COMP:9916"/>
        <dbReference type="Rhea" id="RHEA-COMP:9945"/>
        <dbReference type="ChEBI" id="CHEBI:15378"/>
        <dbReference type="ChEBI" id="CHEBI:57783"/>
        <dbReference type="ChEBI" id="CHEBI:58349"/>
        <dbReference type="ChEBI" id="CHEBI:78776"/>
        <dbReference type="ChEBI" id="CHEBI:78827"/>
        <dbReference type="EC" id="1.1.1.100"/>
    </reaction>
    <physiologicalReaction direction="right-to-left" evidence="6">
        <dbReference type="Rhea" id="RHEA:17399"/>
    </physiologicalReaction>
</comment>
<protein>
    <recommendedName>
        <fullName evidence="5">3-oxoacyl-[acyl-carrier-protein] reductase MabA</fullName>
    </recommendedName>
</protein>
<evidence type="ECO:0000313" key="8">
    <source>
        <dbReference type="Proteomes" id="UP000192707"/>
    </source>
</evidence>
<evidence type="ECO:0000313" key="7">
    <source>
        <dbReference type="EMBL" id="ORA19911.1"/>
    </source>
</evidence>
<dbReference type="SUPFAM" id="SSF51735">
    <property type="entry name" value="NAD(P)-binding Rossmann-fold domains"/>
    <property type="match status" value="1"/>
</dbReference>
<dbReference type="OrthoDB" id="5242555at2"/>
<dbReference type="Proteomes" id="UP000192707">
    <property type="component" value="Unassembled WGS sequence"/>
</dbReference>
<dbReference type="FunFam" id="3.40.50.720:FF:000084">
    <property type="entry name" value="Short-chain dehydrogenase reductase"/>
    <property type="match status" value="1"/>
</dbReference>
<keyword evidence="8" id="KW-1185">Reference proteome</keyword>
<dbReference type="GO" id="GO:0004316">
    <property type="term" value="F:3-oxoacyl-[acyl-carrier-protein] reductase (NADPH) activity"/>
    <property type="evidence" value="ECO:0007669"/>
    <property type="project" value="UniProtKB-EC"/>
</dbReference>
<evidence type="ECO:0000256" key="5">
    <source>
        <dbReference type="ARBA" id="ARBA00040781"/>
    </source>
</evidence>
<dbReference type="InterPro" id="IPR002347">
    <property type="entry name" value="SDR_fam"/>
</dbReference>
<dbReference type="InterPro" id="IPR050259">
    <property type="entry name" value="SDR"/>
</dbReference>
<sequence>MDLGIAGKVALVSGGSRGVGRKAAELFAADGCKVAVVARGKEALDEAVAAIRANGGEAIGVAADLTVEADVLRAVAETTEAFGPPDIVVSNVHGPGPASFDDLTDENLVDAFRRMTISLVYIARACLPHMKEQGWGRLVNVGSGAAKEPPAGLRHMLANCTRAAAVALNKSMANELGKFGITVNTVATGWIGTERMHEYVNKVAAERSIAPEQVLGTVTADIPAGRVGRPEEEASLVVYLASDLGGYINGEFINVDGGSHRSAF</sequence>
<dbReference type="InterPro" id="IPR036291">
    <property type="entry name" value="NAD(P)-bd_dom_sf"/>
</dbReference>
<comment type="similarity">
    <text evidence="2">Belongs to the short-chain dehydrogenases/reductases (SDR) family.</text>
</comment>